<dbReference type="GO" id="GO:0004016">
    <property type="term" value="F:adenylate cyclase activity"/>
    <property type="evidence" value="ECO:0007669"/>
    <property type="project" value="TreeGrafter"/>
</dbReference>
<evidence type="ECO:0000256" key="4">
    <source>
        <dbReference type="ARBA" id="ARBA00022989"/>
    </source>
</evidence>
<dbReference type="InterPro" id="IPR001054">
    <property type="entry name" value="A/G_cyclase"/>
</dbReference>
<feature type="transmembrane region" description="Helical" evidence="8">
    <location>
        <begin position="888"/>
        <end position="908"/>
    </location>
</feature>
<dbReference type="GO" id="GO:0007168">
    <property type="term" value="P:receptor guanylyl cyclase signaling pathway"/>
    <property type="evidence" value="ECO:0007669"/>
    <property type="project" value="TreeGrafter"/>
</dbReference>
<dbReference type="GO" id="GO:0004383">
    <property type="term" value="F:guanylate cyclase activity"/>
    <property type="evidence" value="ECO:0007669"/>
    <property type="project" value="TreeGrafter"/>
</dbReference>
<keyword evidence="3" id="KW-0547">Nucleotide-binding</keyword>
<feature type="region of interest" description="Disordered" evidence="7">
    <location>
        <begin position="675"/>
        <end position="704"/>
    </location>
</feature>
<feature type="transmembrane region" description="Helical" evidence="8">
    <location>
        <begin position="254"/>
        <end position="279"/>
    </location>
</feature>
<keyword evidence="2 8" id="KW-0812">Transmembrane</keyword>
<evidence type="ECO:0000256" key="8">
    <source>
        <dbReference type="SAM" id="Phobius"/>
    </source>
</evidence>
<evidence type="ECO:0000256" key="2">
    <source>
        <dbReference type="ARBA" id="ARBA00022692"/>
    </source>
</evidence>
<feature type="transmembrane region" description="Helical" evidence="8">
    <location>
        <begin position="145"/>
        <end position="165"/>
    </location>
</feature>
<feature type="region of interest" description="Disordered" evidence="7">
    <location>
        <begin position="27"/>
        <end position="56"/>
    </location>
</feature>
<dbReference type="PROSITE" id="PS50125">
    <property type="entry name" value="GUANYLATE_CYCLASE_2"/>
    <property type="match status" value="2"/>
</dbReference>
<dbReference type="InterPro" id="IPR029787">
    <property type="entry name" value="Nucleotide_cyclase"/>
</dbReference>
<evidence type="ECO:0000313" key="10">
    <source>
        <dbReference type="EMBL" id="CAD8647946.1"/>
    </source>
</evidence>
<evidence type="ECO:0000256" key="1">
    <source>
        <dbReference type="ARBA" id="ARBA00004370"/>
    </source>
</evidence>
<evidence type="ECO:0000256" key="7">
    <source>
        <dbReference type="SAM" id="MobiDB-lite"/>
    </source>
</evidence>
<protein>
    <recommendedName>
        <fullName evidence="9">Guanylate cyclase domain-containing protein</fullName>
    </recommendedName>
</protein>
<evidence type="ECO:0000256" key="5">
    <source>
        <dbReference type="ARBA" id="ARBA00023136"/>
    </source>
</evidence>
<accession>A0A7S0QTU0</accession>
<dbReference type="GO" id="GO:0001653">
    <property type="term" value="F:peptide receptor activity"/>
    <property type="evidence" value="ECO:0007669"/>
    <property type="project" value="TreeGrafter"/>
</dbReference>
<feature type="domain" description="Guanylate cyclase" evidence="9">
    <location>
        <begin position="1226"/>
        <end position="1321"/>
    </location>
</feature>
<feature type="transmembrane region" description="Helical" evidence="8">
    <location>
        <begin position="920"/>
        <end position="941"/>
    </location>
</feature>
<gene>
    <name evidence="10" type="ORF">POBO1169_LOCUS342</name>
</gene>
<dbReference type="GO" id="GO:0005886">
    <property type="term" value="C:plasma membrane"/>
    <property type="evidence" value="ECO:0007669"/>
    <property type="project" value="TreeGrafter"/>
</dbReference>
<keyword evidence="5 8" id="KW-0472">Membrane</keyword>
<organism evidence="10">
    <name type="scientific">Pyramimonas obovata</name>
    <dbReference type="NCBI Taxonomy" id="1411642"/>
    <lineage>
        <taxon>Eukaryota</taxon>
        <taxon>Viridiplantae</taxon>
        <taxon>Chlorophyta</taxon>
        <taxon>Pyramimonadophyceae</taxon>
        <taxon>Pyramimonadales</taxon>
        <taxon>Pyramimonadaceae</taxon>
        <taxon>Pyramimonas</taxon>
        <taxon>Pyramimonas incertae sedis</taxon>
    </lineage>
</organism>
<dbReference type="InterPro" id="IPR050401">
    <property type="entry name" value="Cyclic_nucleotide_synthase"/>
</dbReference>
<dbReference type="CDD" id="cd07302">
    <property type="entry name" value="CHD"/>
    <property type="match status" value="2"/>
</dbReference>
<keyword evidence="4 8" id="KW-1133">Transmembrane helix</keyword>
<evidence type="ECO:0000256" key="3">
    <source>
        <dbReference type="ARBA" id="ARBA00022741"/>
    </source>
</evidence>
<dbReference type="Gene3D" id="3.30.70.1230">
    <property type="entry name" value="Nucleotide cyclase"/>
    <property type="match status" value="2"/>
</dbReference>
<dbReference type="GO" id="GO:0000166">
    <property type="term" value="F:nucleotide binding"/>
    <property type="evidence" value="ECO:0007669"/>
    <property type="project" value="UniProtKB-KW"/>
</dbReference>
<feature type="transmembrane region" description="Helical" evidence="8">
    <location>
        <begin position="859"/>
        <end position="876"/>
    </location>
</feature>
<dbReference type="EMBL" id="HBFA01000751">
    <property type="protein sequence ID" value="CAD8647946.1"/>
    <property type="molecule type" value="Transcribed_RNA"/>
</dbReference>
<sequence>MSSDPGEETAHTSPWVGDAAIAIRDELGDETDSKLSRRHARTSLPDGSPTSPGCEDQEAAHVARTTYIDAVGTKHAYSLGLLRYPGILKFKRPFIESSYQASMRDYNANISLLVAVAVGIASVAVNFSTTSSLCGGSVWRCDWRFWIMGHGYFFVAALLCAYLLSGIRSTRSSITASPRLGYSLRFHHQTVLSVLVTASFLCLTMDHYMKELYQPSSMIANECRSSVGLRTEECDSLTFTWWLGAFLDKSMVPWLFSLSGLTFANTLWALVLALFMTITPQFFEVDIEQADGTVATRNHMGGFEVLACVSFLQLVLLMLGHKYRWEELQRWHYQKGFKVFEKMELCIAIAGILLPDRLLRSHLLRDDEEEDTNARGQQTAWPLFAARRERKLRDSLPVRVAPSRDLIAEEYKLVTVMFCSFVKVDVSSLMDPSAFLRSLGEIYAMFDMAVHMMQMYKVEHVMEDYVVASSVIQTGPSFKDVNRGEAFRDATYMVLLARDLMEMVSAPSVSAGSPLQFKVGIHSGPVIGGVAGLSRCFYRLFGDTMNTAARMCQSAPVHRIQLSRSTLDLLPEAMSGLMESQGEIMVKGKGMLQTYLVSEDTALFEEFYPKHNVPRRSIVSELAICSNPRASSLTGLTSAYDSMAVDPPTVPSARDGSFTTDRTNSNITSTIVAPTSVTGARRSSDSSCESSASDDSVKANSCPSPRTLLRGLAKASSLPSHDVRADTAHSAECTPRWFSFPTFEYFRVQQSRLRTNTHADDQRELRTHPTRRSLLHIVNLVKSTHRDEIFTNHAGKAFPVMLSRTPADEMEFEAAEHISKAFESTRSKVQLNWLGATFRDPELEAKFQKRLPKLMQQRALEHLLISLVFQAIFYALTLSHRADKLQTAVHATVGATVFLMHCLGIFVLTNTSASMKRRHALRRIALVINGCHVLQLAGMLILEICVAPKVVEVGLVVVVFLHATAPNAPFRRIAWDGTMMAPMCHYLIVFAPGNRGSAHPIQTNVSISISLVVVACVAHLLSRQSKTQLRTVWLMSHKDKQQTERLERVVVDLVPSSQALQFVLQRQRELVRRNSLFPGNAYRCRDSLGLSWTENEVEDAVVLATDVVGFTTIAEQVGATAVIGMLHDLWCIMDGILEDQRYRSHSYLASSMGYSTDEDDITTFSGSSRHLLVRPRQCAKLNPNSCGEVGGSNSQSWWQKRSSILNRGKNFGTQSNHTQTRLEAPYKMDTVGDAYIVVQAIPANSSLACRRKALHNMFKVTLAIQQSVEEYSALGLHGLEPGQIKIRLGMCIGSIIAGVMGLLKPRYHVYGAALRTAQQLESKSLPGHMRVDQQILDQLQSVPKVPQEAFNPHDPFLIDLTKAAQFSCLTSTLNMPTQAAVSLASLNVMLSKSDDEDDEDDTCHDGTNGVPLSEPGVGS</sequence>
<feature type="compositionally biased region" description="Low complexity" evidence="7">
    <location>
        <begin position="685"/>
        <end position="694"/>
    </location>
</feature>
<dbReference type="SUPFAM" id="SSF55073">
    <property type="entry name" value="Nucleotide cyclase"/>
    <property type="match status" value="3"/>
</dbReference>
<keyword evidence="6" id="KW-0456">Lyase</keyword>
<feature type="region of interest" description="Disordered" evidence="7">
    <location>
        <begin position="1392"/>
        <end position="1419"/>
    </location>
</feature>
<dbReference type="SMART" id="SM00044">
    <property type="entry name" value="CYCc"/>
    <property type="match status" value="1"/>
</dbReference>
<feature type="domain" description="Guanylate cyclase" evidence="9">
    <location>
        <begin position="412"/>
        <end position="552"/>
    </location>
</feature>
<reference evidence="10" key="1">
    <citation type="submission" date="2021-01" db="EMBL/GenBank/DDBJ databases">
        <authorList>
            <person name="Corre E."/>
            <person name="Pelletier E."/>
            <person name="Niang G."/>
            <person name="Scheremetjew M."/>
            <person name="Finn R."/>
            <person name="Kale V."/>
            <person name="Holt S."/>
            <person name="Cochrane G."/>
            <person name="Meng A."/>
            <person name="Brown T."/>
            <person name="Cohen L."/>
        </authorList>
    </citation>
    <scope>NUCLEOTIDE SEQUENCE</scope>
    <source>
        <strain evidence="10">CCMP722</strain>
    </source>
</reference>
<dbReference type="PANTHER" id="PTHR11920:SF335">
    <property type="entry name" value="GUANYLATE CYCLASE"/>
    <property type="match status" value="1"/>
</dbReference>
<dbReference type="GO" id="GO:0035556">
    <property type="term" value="P:intracellular signal transduction"/>
    <property type="evidence" value="ECO:0007669"/>
    <property type="project" value="InterPro"/>
</dbReference>
<evidence type="ECO:0000259" key="9">
    <source>
        <dbReference type="PROSITE" id="PS50125"/>
    </source>
</evidence>
<comment type="subcellular location">
    <subcellularLocation>
        <location evidence="1">Membrane</location>
    </subcellularLocation>
</comment>
<feature type="transmembrane region" description="Helical" evidence="8">
    <location>
        <begin position="947"/>
        <end position="966"/>
    </location>
</feature>
<dbReference type="Pfam" id="PF00211">
    <property type="entry name" value="Guanylate_cyc"/>
    <property type="match status" value="2"/>
</dbReference>
<feature type="transmembrane region" description="Helical" evidence="8">
    <location>
        <begin position="106"/>
        <end position="125"/>
    </location>
</feature>
<evidence type="ECO:0000256" key="6">
    <source>
        <dbReference type="ARBA" id="ARBA00023239"/>
    </source>
</evidence>
<dbReference type="PANTHER" id="PTHR11920">
    <property type="entry name" value="GUANYLYL CYCLASE"/>
    <property type="match status" value="1"/>
</dbReference>
<proteinExistence type="predicted"/>
<name>A0A7S0QTU0_9CHLO</name>